<dbReference type="EMBL" id="MT143824">
    <property type="protein sequence ID" value="QJB03088.1"/>
    <property type="molecule type" value="Genomic_DNA"/>
</dbReference>
<keyword evidence="1" id="KW-0175">Coiled coil</keyword>
<protein>
    <submittedName>
        <fullName evidence="3">Uncharacterized protein</fullName>
    </submittedName>
</protein>
<feature type="coiled-coil region" evidence="1">
    <location>
        <begin position="83"/>
        <end position="133"/>
    </location>
</feature>
<evidence type="ECO:0000256" key="1">
    <source>
        <dbReference type="SAM" id="Coils"/>
    </source>
</evidence>
<gene>
    <name evidence="3" type="ORF">MM171B00902_0006</name>
</gene>
<dbReference type="AlphaFoldDB" id="A0A6M3M774"/>
<evidence type="ECO:0000256" key="2">
    <source>
        <dbReference type="SAM" id="MobiDB-lite"/>
    </source>
</evidence>
<feature type="region of interest" description="Disordered" evidence="2">
    <location>
        <begin position="224"/>
        <end position="249"/>
    </location>
</feature>
<name>A0A6M3M774_9ZZZZ</name>
<proteinExistence type="predicted"/>
<reference evidence="3" key="1">
    <citation type="submission" date="2020-03" db="EMBL/GenBank/DDBJ databases">
        <title>The deep terrestrial virosphere.</title>
        <authorList>
            <person name="Holmfeldt K."/>
            <person name="Nilsson E."/>
            <person name="Simone D."/>
            <person name="Lopez-Fernandez M."/>
            <person name="Wu X."/>
            <person name="de Brujin I."/>
            <person name="Lundin D."/>
            <person name="Andersson A."/>
            <person name="Bertilsson S."/>
            <person name="Dopson M."/>
        </authorList>
    </citation>
    <scope>NUCLEOTIDE SEQUENCE</scope>
    <source>
        <strain evidence="3">MM171B00902</strain>
    </source>
</reference>
<sequence>MKKEEITKMLESDESDTDYIFRTKAEDDEFLENHKRSVIEDEMPKKVYEIHAQYDDDMFKLFGIRKKSDQKTYNFLKEQFGKLKKNAERVADLETQLAELKKNKPDDAKLQEIADLQKKINLLTSTHEEELQAVARKNVDASTMADLKVARAGLKFKPGIPEDVIDSYMNNIMNELIKDSEQRDGKTVFLDADKKALRNQATMAPYTAKELLLEKAKNIIDTGHQQTGAGVRSGNGSSSERPPVSKDKEGKFVFSFTLPEGITSQQKLGKWLTEEMGIKSTTPEYRAAYKEYGSNLPIVEPKK</sequence>
<evidence type="ECO:0000313" key="3">
    <source>
        <dbReference type="EMBL" id="QJB03088.1"/>
    </source>
</evidence>
<accession>A0A6M3M774</accession>
<organism evidence="3">
    <name type="scientific">viral metagenome</name>
    <dbReference type="NCBI Taxonomy" id="1070528"/>
    <lineage>
        <taxon>unclassified sequences</taxon>
        <taxon>metagenomes</taxon>
        <taxon>organismal metagenomes</taxon>
    </lineage>
</organism>
<feature type="compositionally biased region" description="Polar residues" evidence="2">
    <location>
        <begin position="224"/>
        <end position="240"/>
    </location>
</feature>